<dbReference type="Gene3D" id="1.10.510.10">
    <property type="entry name" value="Transferase(Phosphotransferase) domain 1"/>
    <property type="match status" value="1"/>
</dbReference>
<dbReference type="PROSITE" id="PS50011">
    <property type="entry name" value="PROTEIN_KINASE_DOM"/>
    <property type="match status" value="1"/>
</dbReference>
<evidence type="ECO:0000259" key="7">
    <source>
        <dbReference type="PROSITE" id="PS50011"/>
    </source>
</evidence>
<keyword evidence="5" id="KW-0067">ATP-binding</keyword>
<dbReference type="Gene3D" id="1.10.238.10">
    <property type="entry name" value="EF-hand"/>
    <property type="match status" value="2"/>
</dbReference>
<keyword evidence="3" id="KW-0547">Nucleotide-binding</keyword>
<evidence type="ECO:0000256" key="4">
    <source>
        <dbReference type="ARBA" id="ARBA00022777"/>
    </source>
</evidence>
<comment type="caution">
    <text evidence="8">The sequence shown here is derived from an EMBL/GenBank/DDBJ whole genome shotgun (WGS) entry which is preliminary data.</text>
</comment>
<reference evidence="8 9" key="1">
    <citation type="submission" date="2024-02" db="EMBL/GenBank/DDBJ databases">
        <authorList>
            <person name="Chen Y."/>
            <person name="Shah S."/>
            <person name="Dougan E. K."/>
            <person name="Thang M."/>
            <person name="Chan C."/>
        </authorList>
    </citation>
    <scope>NUCLEOTIDE SEQUENCE [LARGE SCALE GENOMIC DNA]</scope>
</reference>
<feature type="compositionally biased region" description="Polar residues" evidence="6">
    <location>
        <begin position="479"/>
        <end position="493"/>
    </location>
</feature>
<proteinExistence type="predicted"/>
<dbReference type="InterPro" id="IPR000719">
    <property type="entry name" value="Prot_kinase_dom"/>
</dbReference>
<keyword evidence="1" id="KW-0723">Serine/threonine-protein kinase</keyword>
<evidence type="ECO:0000256" key="1">
    <source>
        <dbReference type="ARBA" id="ARBA00022527"/>
    </source>
</evidence>
<gene>
    <name evidence="8" type="ORF">CCMP2556_LOCUS29356</name>
</gene>
<keyword evidence="2" id="KW-0808">Transferase</keyword>
<dbReference type="InterPro" id="IPR050205">
    <property type="entry name" value="CDPK_Ser/Thr_kinases"/>
</dbReference>
<feature type="region of interest" description="Disordered" evidence="6">
    <location>
        <begin position="467"/>
        <end position="545"/>
    </location>
</feature>
<dbReference type="SMART" id="SM00220">
    <property type="entry name" value="S_TKc"/>
    <property type="match status" value="1"/>
</dbReference>
<feature type="domain" description="Protein kinase" evidence="7">
    <location>
        <begin position="1"/>
        <end position="256"/>
    </location>
</feature>
<keyword evidence="9" id="KW-1185">Reference proteome</keyword>
<accession>A0ABP0N871</accession>
<evidence type="ECO:0000256" key="2">
    <source>
        <dbReference type="ARBA" id="ARBA00022679"/>
    </source>
</evidence>
<dbReference type="InterPro" id="IPR011009">
    <property type="entry name" value="Kinase-like_dom_sf"/>
</dbReference>
<keyword evidence="4" id="KW-0418">Kinase</keyword>
<evidence type="ECO:0000256" key="6">
    <source>
        <dbReference type="SAM" id="MobiDB-lite"/>
    </source>
</evidence>
<evidence type="ECO:0000256" key="5">
    <source>
        <dbReference type="ARBA" id="ARBA00022840"/>
    </source>
</evidence>
<protein>
    <recommendedName>
        <fullName evidence="7">Protein kinase domain-containing protein</fullName>
    </recommendedName>
</protein>
<sequence>MEEEASVCLGFASFLPGTGHLGPRALPEVSSKRKDFRNFFVVSEPIDSLEVMDFMQSSFVRGSTVSEAHVASLLRQVLDACAYCHAQQLGPVMHRDLQPEAVLVEEISREDGARGLKAWVSCFGLQPLFDLHGLGGSLPASCLPPVNSAAPQLAPEALPCSTGPEFLAPEVWSRDYGPKCDVWSCGCLLFLLLTGRPPFPPRKSVSDLVDAITTQEPDWQLFRTVSTAALALCKRMLDKDELTRPTASDCLRHPWLSPSAMEPSPEPLLPETFSALMQSHAQSKFFQVLMNVVASEIKVGGLRLIRAALQRYDRHGSGYIAAPDLEAVFHELSVSAATSEQALRALDVAGTGQISYTLFMAGCVDLVDDKLDHMLWKVFSMVDEDCTGEMETLVLEHFLQGVLVDDGAAKPESRSGRGDVERYLQGILDCDLTPAQAVGQIAPDRSWATFEEVKQFVLLAAGDGRPSALCPSERRPSEVTVTTEQDGTQATTEDLQEGPNDEASFGVLPDLPDFKGEVKATGAAPRKAKGRVVPSRMGKQPKRPT</sequence>
<dbReference type="EMBL" id="CAXAMN010021440">
    <property type="protein sequence ID" value="CAK9059633.1"/>
    <property type="molecule type" value="Genomic_DNA"/>
</dbReference>
<dbReference type="InterPro" id="IPR011992">
    <property type="entry name" value="EF-hand-dom_pair"/>
</dbReference>
<dbReference type="PANTHER" id="PTHR24349">
    <property type="entry name" value="SERINE/THREONINE-PROTEIN KINASE"/>
    <property type="match status" value="1"/>
</dbReference>
<organism evidence="8 9">
    <name type="scientific">Durusdinium trenchii</name>
    <dbReference type="NCBI Taxonomy" id="1381693"/>
    <lineage>
        <taxon>Eukaryota</taxon>
        <taxon>Sar</taxon>
        <taxon>Alveolata</taxon>
        <taxon>Dinophyceae</taxon>
        <taxon>Suessiales</taxon>
        <taxon>Symbiodiniaceae</taxon>
        <taxon>Durusdinium</taxon>
    </lineage>
</organism>
<dbReference type="SUPFAM" id="SSF47473">
    <property type="entry name" value="EF-hand"/>
    <property type="match status" value="1"/>
</dbReference>
<evidence type="ECO:0000256" key="3">
    <source>
        <dbReference type="ARBA" id="ARBA00022741"/>
    </source>
</evidence>
<dbReference type="Pfam" id="PF00069">
    <property type="entry name" value="Pkinase"/>
    <property type="match status" value="1"/>
</dbReference>
<evidence type="ECO:0000313" key="8">
    <source>
        <dbReference type="EMBL" id="CAK9059633.1"/>
    </source>
</evidence>
<evidence type="ECO:0000313" key="9">
    <source>
        <dbReference type="Proteomes" id="UP001642484"/>
    </source>
</evidence>
<name>A0ABP0N871_9DINO</name>
<dbReference type="Proteomes" id="UP001642484">
    <property type="component" value="Unassembled WGS sequence"/>
</dbReference>
<dbReference type="SUPFAM" id="SSF56112">
    <property type="entry name" value="Protein kinase-like (PK-like)"/>
    <property type="match status" value="1"/>
</dbReference>